<dbReference type="GO" id="GO:0005524">
    <property type="term" value="F:ATP binding"/>
    <property type="evidence" value="ECO:0007669"/>
    <property type="project" value="UniProtKB-KW"/>
</dbReference>
<dbReference type="InterPro" id="IPR027417">
    <property type="entry name" value="P-loop_NTPase"/>
</dbReference>
<evidence type="ECO:0000256" key="1">
    <source>
        <dbReference type="ARBA" id="ARBA00022741"/>
    </source>
</evidence>
<evidence type="ECO:0000256" key="3">
    <source>
        <dbReference type="ARBA" id="ARBA00022840"/>
    </source>
</evidence>
<dbReference type="InterPro" id="IPR004948">
    <property type="entry name" value="Nuc-triphosphatase_THEP1"/>
</dbReference>
<feature type="non-terminal residue" evidence="4">
    <location>
        <position position="78"/>
    </location>
</feature>
<dbReference type="PANTHER" id="PTHR43146">
    <property type="entry name" value="CANCER-RELATED NUCLEOSIDE-TRIPHOSPHATASE"/>
    <property type="match status" value="1"/>
</dbReference>
<keyword evidence="2" id="KW-0378">Hydrolase</keyword>
<evidence type="ECO:0000256" key="2">
    <source>
        <dbReference type="ARBA" id="ARBA00022801"/>
    </source>
</evidence>
<dbReference type="GO" id="GO:0017111">
    <property type="term" value="F:ribonucleoside triphosphate phosphatase activity"/>
    <property type="evidence" value="ECO:0007669"/>
    <property type="project" value="InterPro"/>
</dbReference>
<proteinExistence type="predicted"/>
<keyword evidence="1" id="KW-0547">Nucleotide-binding</keyword>
<dbReference type="Gene3D" id="3.40.50.300">
    <property type="entry name" value="P-loop containing nucleotide triphosphate hydrolases"/>
    <property type="match status" value="1"/>
</dbReference>
<dbReference type="EMBL" id="BARS01015982">
    <property type="protein sequence ID" value="GAF96494.1"/>
    <property type="molecule type" value="Genomic_DNA"/>
</dbReference>
<sequence>MLKNLIITGTPGVGKTTLVRDAVFPFKSLVAGFITEELKSGYAREGFVIRSMDGGYGLFASKKMASAVRLNKYGIDLT</sequence>
<reference evidence="4" key="1">
    <citation type="journal article" date="2014" name="Front. Microbiol.">
        <title>High frequency of phylogenetically diverse reductive dehalogenase-homologous genes in deep subseafloor sedimentary metagenomes.</title>
        <authorList>
            <person name="Kawai M."/>
            <person name="Futagami T."/>
            <person name="Toyoda A."/>
            <person name="Takaki Y."/>
            <person name="Nishi S."/>
            <person name="Hori S."/>
            <person name="Arai W."/>
            <person name="Tsubouchi T."/>
            <person name="Morono Y."/>
            <person name="Uchiyama I."/>
            <person name="Ito T."/>
            <person name="Fujiyama A."/>
            <person name="Inagaki F."/>
            <person name="Takami H."/>
        </authorList>
    </citation>
    <scope>NUCLEOTIDE SEQUENCE</scope>
    <source>
        <strain evidence="4">Expedition CK06-06</strain>
    </source>
</reference>
<evidence type="ECO:0000313" key="4">
    <source>
        <dbReference type="EMBL" id="GAF96494.1"/>
    </source>
</evidence>
<dbReference type="AlphaFoldDB" id="X0TTG7"/>
<name>X0TTG7_9ZZZZ</name>
<protein>
    <submittedName>
        <fullName evidence="4">Uncharacterized protein</fullName>
    </submittedName>
</protein>
<dbReference type="SUPFAM" id="SSF52540">
    <property type="entry name" value="P-loop containing nucleoside triphosphate hydrolases"/>
    <property type="match status" value="1"/>
</dbReference>
<gene>
    <name evidence="4" type="ORF">S01H1_26371</name>
</gene>
<organism evidence="4">
    <name type="scientific">marine sediment metagenome</name>
    <dbReference type="NCBI Taxonomy" id="412755"/>
    <lineage>
        <taxon>unclassified sequences</taxon>
        <taxon>metagenomes</taxon>
        <taxon>ecological metagenomes</taxon>
    </lineage>
</organism>
<accession>X0TTG7</accession>
<dbReference type="Pfam" id="PF03266">
    <property type="entry name" value="NTPase_1"/>
    <property type="match status" value="1"/>
</dbReference>
<comment type="caution">
    <text evidence="4">The sequence shown here is derived from an EMBL/GenBank/DDBJ whole genome shotgun (WGS) entry which is preliminary data.</text>
</comment>
<keyword evidence="3" id="KW-0067">ATP-binding</keyword>
<dbReference type="PANTHER" id="PTHR43146:SF1">
    <property type="entry name" value="CANCER-RELATED NUCLEOSIDE-TRIPHOSPHATASE"/>
    <property type="match status" value="1"/>
</dbReference>